<dbReference type="Proteomes" id="UP000593737">
    <property type="component" value="Chromosome"/>
</dbReference>
<evidence type="ECO:0000256" key="1">
    <source>
        <dbReference type="SAM" id="SignalP"/>
    </source>
</evidence>
<name>A0A7S8IY61_9BACT</name>
<reference evidence="2 3" key="1">
    <citation type="journal article" date="2020" name="ISME J.">
        <title>Enrichment and physiological characterization of a novel comammox Nitrospira indicates ammonium inhibition of complete nitrification.</title>
        <authorList>
            <person name="Sakoula D."/>
            <person name="Koch H."/>
            <person name="Frank J."/>
            <person name="Jetten M.S.M."/>
            <person name="van Kessel M.A.H.J."/>
            <person name="Lucker S."/>
        </authorList>
    </citation>
    <scope>NUCLEOTIDE SEQUENCE [LARGE SCALE GENOMIC DNA]</scope>
    <source>
        <strain evidence="2">Comreactor17</strain>
    </source>
</reference>
<protein>
    <submittedName>
        <fullName evidence="2">Uncharacterized protein</fullName>
    </submittedName>
</protein>
<dbReference type="AlphaFoldDB" id="A0A7S8IY61"/>
<feature type="signal peptide" evidence="1">
    <location>
        <begin position="1"/>
        <end position="27"/>
    </location>
</feature>
<dbReference type="KEGG" id="nkf:Nkreftii_000518"/>
<evidence type="ECO:0000313" key="2">
    <source>
        <dbReference type="EMBL" id="QPD02744.1"/>
    </source>
</evidence>
<proteinExistence type="predicted"/>
<evidence type="ECO:0000313" key="3">
    <source>
        <dbReference type="Proteomes" id="UP000593737"/>
    </source>
</evidence>
<accession>A0A7S8IY61</accession>
<organism evidence="2 3">
    <name type="scientific">Candidatus Nitrospira kreftii</name>
    <dbReference type="NCBI Taxonomy" id="2652173"/>
    <lineage>
        <taxon>Bacteria</taxon>
        <taxon>Pseudomonadati</taxon>
        <taxon>Nitrospirota</taxon>
        <taxon>Nitrospiria</taxon>
        <taxon>Nitrospirales</taxon>
        <taxon>Nitrospiraceae</taxon>
        <taxon>Nitrospira</taxon>
    </lineage>
</organism>
<feature type="chain" id="PRO_5032965315" evidence="1">
    <location>
        <begin position="28"/>
        <end position="120"/>
    </location>
</feature>
<dbReference type="EMBL" id="CP047423">
    <property type="protein sequence ID" value="QPD02744.1"/>
    <property type="molecule type" value="Genomic_DNA"/>
</dbReference>
<keyword evidence="1" id="KW-0732">Signal</keyword>
<gene>
    <name evidence="2" type="ORF">Nkreftii_000518</name>
</gene>
<sequence length="120" mass="12221">MRVKSMVTVGFLSIVVATGVASAPDGAASETQRVNSIERMGAGGSAYSSNHADGMGTCSVTGVNAIERIGHGGSTYSFSRSKSVHAGDCHTMRGEEKRANVVARIEAGGSTYSSGSTMSN</sequence>